<feature type="region of interest" description="Disordered" evidence="1">
    <location>
        <begin position="167"/>
        <end position="187"/>
    </location>
</feature>
<gene>
    <name evidence="3" type="ORF">O1G21_03290</name>
</gene>
<feature type="region of interest" description="Disordered" evidence="1">
    <location>
        <begin position="1"/>
        <end position="39"/>
    </location>
</feature>
<keyword evidence="4" id="KW-1185">Reference proteome</keyword>
<keyword evidence="2" id="KW-0812">Transmembrane</keyword>
<protein>
    <recommendedName>
        <fullName evidence="5">DUF3592 domain-containing protein</fullName>
    </recommendedName>
</protein>
<feature type="transmembrane region" description="Helical" evidence="2">
    <location>
        <begin position="44"/>
        <end position="63"/>
    </location>
</feature>
<name>A0ABY7PXS4_9ACTN</name>
<evidence type="ECO:0008006" key="5">
    <source>
        <dbReference type="Google" id="ProtNLM"/>
    </source>
</evidence>
<organism evidence="3 4">
    <name type="scientific">Kitasatospora cathayae</name>
    <dbReference type="NCBI Taxonomy" id="3004092"/>
    <lineage>
        <taxon>Bacteria</taxon>
        <taxon>Bacillati</taxon>
        <taxon>Actinomycetota</taxon>
        <taxon>Actinomycetes</taxon>
        <taxon>Kitasatosporales</taxon>
        <taxon>Streptomycetaceae</taxon>
        <taxon>Kitasatospora</taxon>
    </lineage>
</organism>
<dbReference type="Proteomes" id="UP001212821">
    <property type="component" value="Chromosome"/>
</dbReference>
<evidence type="ECO:0000256" key="2">
    <source>
        <dbReference type="SAM" id="Phobius"/>
    </source>
</evidence>
<accession>A0ABY7PXS4</accession>
<dbReference type="EMBL" id="CP115450">
    <property type="protein sequence ID" value="WBP84967.1"/>
    <property type="molecule type" value="Genomic_DNA"/>
</dbReference>
<keyword evidence="2" id="KW-0472">Membrane</keyword>
<feature type="transmembrane region" description="Helical" evidence="2">
    <location>
        <begin position="203"/>
        <end position="227"/>
    </location>
</feature>
<feature type="transmembrane region" description="Helical" evidence="2">
    <location>
        <begin position="97"/>
        <end position="118"/>
    </location>
</feature>
<feature type="transmembrane region" description="Helical" evidence="2">
    <location>
        <begin position="69"/>
        <end position="90"/>
    </location>
</feature>
<evidence type="ECO:0000256" key="1">
    <source>
        <dbReference type="SAM" id="MobiDB-lite"/>
    </source>
</evidence>
<sequence length="242" mass="25432">MTHYETYGPGQRRHRQAGRAESNGKNGRSGKNGKSDTSWPRRPLLTALWIPAAAVLLPLGGALGAFGPWFLLPALALVLPGAIGLIYSVVCLCPTRVLQRVALTLLLAPVIAVPMLGLNTAQSTVLSMRGTTHPGTVTDVRVIHGKSTSYSCAVRYDDAPGRTRSVNCGSGDAAGERVSVTEDPDGLVDPEFTAGAENPRFDLAMVGFADVSLLAVSGTAAGLGALLHQARKRRNPVARASW</sequence>
<dbReference type="RefSeq" id="WP_270140566.1">
    <property type="nucleotide sequence ID" value="NZ_CP115450.1"/>
</dbReference>
<evidence type="ECO:0000313" key="4">
    <source>
        <dbReference type="Proteomes" id="UP001212821"/>
    </source>
</evidence>
<evidence type="ECO:0000313" key="3">
    <source>
        <dbReference type="EMBL" id="WBP84967.1"/>
    </source>
</evidence>
<keyword evidence="2" id="KW-1133">Transmembrane helix</keyword>
<proteinExistence type="predicted"/>
<reference evidence="4" key="1">
    <citation type="submission" date="2022-12" db="EMBL/GenBank/DDBJ databases">
        <authorList>
            <person name="Mo P."/>
        </authorList>
    </citation>
    <scope>NUCLEOTIDE SEQUENCE [LARGE SCALE GENOMIC DNA]</scope>
    <source>
        <strain evidence="4">HUAS 3-15</strain>
    </source>
</reference>